<dbReference type="InterPro" id="IPR000089">
    <property type="entry name" value="Biotin_lipoyl"/>
</dbReference>
<dbReference type="InterPro" id="IPR001249">
    <property type="entry name" value="AcCoA_biotinCC"/>
</dbReference>
<feature type="region of interest" description="Disordered" evidence="9">
    <location>
        <begin position="58"/>
        <end position="77"/>
    </location>
</feature>
<dbReference type="InterPro" id="IPR011053">
    <property type="entry name" value="Single_hybrid_motif"/>
</dbReference>
<dbReference type="PANTHER" id="PTHR45266">
    <property type="entry name" value="OXALOACETATE DECARBOXYLASE ALPHA CHAIN"/>
    <property type="match status" value="1"/>
</dbReference>
<dbReference type="InterPro" id="IPR050709">
    <property type="entry name" value="Biotin_Carboxyl_Carrier/Decarb"/>
</dbReference>
<evidence type="ECO:0000256" key="3">
    <source>
        <dbReference type="ARBA" id="ARBA00022516"/>
    </source>
</evidence>
<feature type="domain" description="Lipoyl-binding" evidence="10">
    <location>
        <begin position="80"/>
        <end position="156"/>
    </location>
</feature>
<dbReference type="InterPro" id="IPR001882">
    <property type="entry name" value="Biotin_BS"/>
</dbReference>
<dbReference type="CDD" id="cd06850">
    <property type="entry name" value="biotinyl_domain"/>
    <property type="match status" value="1"/>
</dbReference>
<evidence type="ECO:0000259" key="10">
    <source>
        <dbReference type="PROSITE" id="PS50968"/>
    </source>
</evidence>
<dbReference type="PROSITE" id="PS00188">
    <property type="entry name" value="BIOTIN"/>
    <property type="match status" value="1"/>
</dbReference>
<evidence type="ECO:0000256" key="5">
    <source>
        <dbReference type="ARBA" id="ARBA00023098"/>
    </source>
</evidence>
<keyword evidence="3 8" id="KW-0444">Lipid biosynthesis</keyword>
<comment type="pathway">
    <text evidence="1 8">Lipid metabolism; fatty acid biosynthesis.</text>
</comment>
<keyword evidence="6 8" id="KW-0275">Fatty acid biosynthesis</keyword>
<name>A0ABS3HL76_9ENTE</name>
<evidence type="ECO:0000256" key="6">
    <source>
        <dbReference type="ARBA" id="ARBA00023160"/>
    </source>
</evidence>
<comment type="function">
    <text evidence="8">This protein is a component of the acetyl coenzyme A carboxylase complex; first, biotin carboxylase catalyzes the carboxylation of the carrier protein and then the transcarboxylase transfers the carboxyl group to form malonyl-CoA.</text>
</comment>
<organism evidence="11 12">
    <name type="scientific">Candidatus Enterococcus murrayae</name>
    <dbReference type="NCBI Taxonomy" id="2815321"/>
    <lineage>
        <taxon>Bacteria</taxon>
        <taxon>Bacillati</taxon>
        <taxon>Bacillota</taxon>
        <taxon>Bacilli</taxon>
        <taxon>Lactobacillales</taxon>
        <taxon>Enterococcaceae</taxon>
        <taxon>Enterococcus</taxon>
    </lineage>
</organism>
<reference evidence="11 12" key="1">
    <citation type="submission" date="2021-03" db="EMBL/GenBank/DDBJ databases">
        <title>Enterococcal diversity collection.</title>
        <authorList>
            <person name="Gilmore M.S."/>
            <person name="Schwartzman J."/>
            <person name="Van Tyne D."/>
            <person name="Martin M."/>
            <person name="Earl A.M."/>
            <person name="Manson A.L."/>
            <person name="Straub T."/>
            <person name="Salamzade R."/>
            <person name="Saavedra J."/>
            <person name="Lebreton F."/>
            <person name="Prichula J."/>
            <person name="Schaufler K."/>
            <person name="Gaca A."/>
            <person name="Sgardioli B."/>
            <person name="Wagenaar J."/>
            <person name="Strong T."/>
        </authorList>
    </citation>
    <scope>NUCLEOTIDE SEQUENCE [LARGE SCALE GENOMIC DNA]</scope>
    <source>
        <strain evidence="11 12">MJM16</strain>
    </source>
</reference>
<dbReference type="PROSITE" id="PS50968">
    <property type="entry name" value="BIOTINYL_LIPOYL"/>
    <property type="match status" value="1"/>
</dbReference>
<evidence type="ECO:0000256" key="7">
    <source>
        <dbReference type="ARBA" id="ARBA00023267"/>
    </source>
</evidence>
<dbReference type="NCBIfam" id="TIGR00531">
    <property type="entry name" value="BCCP"/>
    <property type="match status" value="1"/>
</dbReference>
<evidence type="ECO:0000313" key="12">
    <source>
        <dbReference type="Proteomes" id="UP000664495"/>
    </source>
</evidence>
<sequence>MEINEVKELLNQFNDSNLTEFDLREGSFELYMNKNQMSRQTAAPVQTVQSMESTTAEVTASAAPISDSENVPVAETKSEGEVITSPIVGIVYLQPSPEQDAYKSVGDTVKQGETVCIIEAMKLLNEITSDFDGTVTEILVENEDVVEYGQPLFRIN</sequence>
<evidence type="ECO:0000256" key="4">
    <source>
        <dbReference type="ARBA" id="ARBA00022832"/>
    </source>
</evidence>
<keyword evidence="4 8" id="KW-0276">Fatty acid metabolism</keyword>
<comment type="caution">
    <text evidence="11">The sequence shown here is derived from an EMBL/GenBank/DDBJ whole genome shotgun (WGS) entry which is preliminary data.</text>
</comment>
<keyword evidence="5 8" id="KW-0443">Lipid metabolism</keyword>
<evidence type="ECO:0000256" key="8">
    <source>
        <dbReference type="RuleBase" id="RU364072"/>
    </source>
</evidence>
<protein>
    <recommendedName>
        <fullName evidence="2 8">Biotin carboxyl carrier protein of acetyl-CoA carboxylase</fullName>
    </recommendedName>
</protein>
<gene>
    <name evidence="11" type="primary">accB</name>
    <name evidence="11" type="ORF">JZO85_17585</name>
</gene>
<dbReference type="PANTHER" id="PTHR45266:SF3">
    <property type="entry name" value="OXALOACETATE DECARBOXYLASE ALPHA CHAIN"/>
    <property type="match status" value="1"/>
</dbReference>
<keyword evidence="7 8" id="KW-0092">Biotin</keyword>
<accession>A0ABS3HL76</accession>
<evidence type="ECO:0000313" key="11">
    <source>
        <dbReference type="EMBL" id="MBO0454073.1"/>
    </source>
</evidence>
<evidence type="ECO:0000256" key="9">
    <source>
        <dbReference type="SAM" id="MobiDB-lite"/>
    </source>
</evidence>
<evidence type="ECO:0000256" key="1">
    <source>
        <dbReference type="ARBA" id="ARBA00005194"/>
    </source>
</evidence>
<dbReference type="PRINTS" id="PR01071">
    <property type="entry name" value="ACOABIOTINCC"/>
</dbReference>
<evidence type="ECO:0000256" key="2">
    <source>
        <dbReference type="ARBA" id="ARBA00017562"/>
    </source>
</evidence>
<dbReference type="Gene3D" id="2.40.50.100">
    <property type="match status" value="1"/>
</dbReference>
<dbReference type="Pfam" id="PF00364">
    <property type="entry name" value="Biotin_lipoyl"/>
    <property type="match status" value="1"/>
</dbReference>
<dbReference type="SUPFAM" id="SSF51230">
    <property type="entry name" value="Single hybrid motif"/>
    <property type="match status" value="1"/>
</dbReference>
<dbReference type="EMBL" id="JAFLVR010000047">
    <property type="protein sequence ID" value="MBO0454073.1"/>
    <property type="molecule type" value="Genomic_DNA"/>
</dbReference>
<dbReference type="Proteomes" id="UP000664495">
    <property type="component" value="Unassembled WGS sequence"/>
</dbReference>
<proteinExistence type="predicted"/>
<dbReference type="RefSeq" id="WP_207109814.1">
    <property type="nucleotide sequence ID" value="NZ_JAFLVR010000047.1"/>
</dbReference>
<keyword evidence="12" id="KW-1185">Reference proteome</keyword>